<name>A0AAW4MW59_9BACT</name>
<feature type="signal peptide" evidence="1">
    <location>
        <begin position="1"/>
        <end position="19"/>
    </location>
</feature>
<comment type="caution">
    <text evidence="2">The sequence shown here is derived from an EMBL/GenBank/DDBJ whole genome shotgun (WGS) entry which is preliminary data.</text>
</comment>
<dbReference type="AlphaFoldDB" id="A0AAW4MW59"/>
<keyword evidence="1" id="KW-0732">Signal</keyword>
<proteinExistence type="predicted"/>
<evidence type="ECO:0000256" key="1">
    <source>
        <dbReference type="SAM" id="SignalP"/>
    </source>
</evidence>
<dbReference type="Proteomes" id="UP001196765">
    <property type="component" value="Unassembled WGS sequence"/>
</dbReference>
<protein>
    <submittedName>
        <fullName evidence="2">Uncharacterized protein</fullName>
    </submittedName>
</protein>
<sequence length="172" mass="19765">MKKIILFFLLAFASANCFAQNDVVTEICGVKFGSNRPTARSILTAKYGDPNMDELNLIEFDNVRYAGISFDFGYFSFQTDGIRSYFYECILGFFADTADDAKRKREFLKGILGNKYEMQEEIEEDKFKCYYGGTSPVDSDEYAFKLYITKIPKSGYLVSLKYGEFDYLNESL</sequence>
<evidence type="ECO:0000313" key="3">
    <source>
        <dbReference type="Proteomes" id="UP001196765"/>
    </source>
</evidence>
<accession>A0AAW4MW59</accession>
<organism evidence="2 3">
    <name type="scientific">Segatella copri</name>
    <dbReference type="NCBI Taxonomy" id="165179"/>
    <lineage>
        <taxon>Bacteria</taxon>
        <taxon>Pseudomonadati</taxon>
        <taxon>Bacteroidota</taxon>
        <taxon>Bacteroidia</taxon>
        <taxon>Bacteroidales</taxon>
        <taxon>Prevotellaceae</taxon>
        <taxon>Segatella</taxon>
    </lineage>
</organism>
<dbReference type="RefSeq" id="WP_217743956.1">
    <property type="nucleotide sequence ID" value="NZ_JAHOEI010000007.1"/>
</dbReference>
<gene>
    <name evidence="2" type="ORF">KSW82_03675</name>
</gene>
<evidence type="ECO:0000313" key="2">
    <source>
        <dbReference type="EMBL" id="MBV3386839.1"/>
    </source>
</evidence>
<reference evidence="2" key="1">
    <citation type="submission" date="2021-06" db="EMBL/GenBank/DDBJ databases">
        <title>Collection of gut derived symbiotic bacterial strains cultured from healthy donors.</title>
        <authorList>
            <person name="Lin H."/>
            <person name="Littmann E."/>
            <person name="Pamer E.G."/>
        </authorList>
    </citation>
    <scope>NUCLEOTIDE SEQUENCE</scope>
    <source>
        <strain evidence="2">MSK.21.74</strain>
    </source>
</reference>
<dbReference type="EMBL" id="JAHOEI010000007">
    <property type="protein sequence ID" value="MBV3386839.1"/>
    <property type="molecule type" value="Genomic_DNA"/>
</dbReference>
<feature type="chain" id="PRO_5043543012" evidence="1">
    <location>
        <begin position="20"/>
        <end position="172"/>
    </location>
</feature>